<dbReference type="EMBL" id="CP003364">
    <property type="protein sequence ID" value="AGA26035.1"/>
    <property type="molecule type" value="Genomic_DNA"/>
</dbReference>
<dbReference type="AlphaFoldDB" id="L0DB03"/>
<organism evidence="1 2">
    <name type="scientific">Singulisphaera acidiphila (strain ATCC BAA-1392 / DSM 18658 / VKM B-2454 / MOB10)</name>
    <dbReference type="NCBI Taxonomy" id="886293"/>
    <lineage>
        <taxon>Bacteria</taxon>
        <taxon>Pseudomonadati</taxon>
        <taxon>Planctomycetota</taxon>
        <taxon>Planctomycetia</taxon>
        <taxon>Isosphaerales</taxon>
        <taxon>Isosphaeraceae</taxon>
        <taxon>Singulisphaera</taxon>
    </lineage>
</organism>
<evidence type="ECO:0000313" key="2">
    <source>
        <dbReference type="Proteomes" id="UP000010798"/>
    </source>
</evidence>
<protein>
    <submittedName>
        <fullName evidence="1">Uncharacterized protein</fullName>
    </submittedName>
</protein>
<keyword evidence="2" id="KW-1185">Reference proteome</keyword>
<dbReference type="RefSeq" id="WP_015245205.1">
    <property type="nucleotide sequence ID" value="NC_019892.1"/>
</dbReference>
<name>L0DB03_SINAD</name>
<reference evidence="1 2" key="1">
    <citation type="submission" date="2012-02" db="EMBL/GenBank/DDBJ databases">
        <title>Complete sequence of chromosome of Singulisphaera acidiphila DSM 18658.</title>
        <authorList>
            <consortium name="US DOE Joint Genome Institute (JGI-PGF)"/>
            <person name="Lucas S."/>
            <person name="Copeland A."/>
            <person name="Lapidus A."/>
            <person name="Glavina del Rio T."/>
            <person name="Dalin E."/>
            <person name="Tice H."/>
            <person name="Bruce D."/>
            <person name="Goodwin L."/>
            <person name="Pitluck S."/>
            <person name="Peters L."/>
            <person name="Ovchinnikova G."/>
            <person name="Chertkov O."/>
            <person name="Kyrpides N."/>
            <person name="Mavromatis K."/>
            <person name="Ivanova N."/>
            <person name="Brettin T."/>
            <person name="Detter J.C."/>
            <person name="Han C."/>
            <person name="Larimer F."/>
            <person name="Land M."/>
            <person name="Hauser L."/>
            <person name="Markowitz V."/>
            <person name="Cheng J.-F."/>
            <person name="Hugenholtz P."/>
            <person name="Woyke T."/>
            <person name="Wu D."/>
            <person name="Tindall B."/>
            <person name="Pomrenke H."/>
            <person name="Brambilla E."/>
            <person name="Klenk H.-P."/>
            <person name="Eisen J.A."/>
        </authorList>
    </citation>
    <scope>NUCLEOTIDE SEQUENCE [LARGE SCALE GENOMIC DNA]</scope>
    <source>
        <strain evidence="2">ATCC BAA-1392 / DSM 18658 / VKM B-2454 / MOB10</strain>
    </source>
</reference>
<dbReference type="KEGG" id="saci:Sinac_1657"/>
<gene>
    <name evidence="1" type="ordered locus">Sinac_1657</name>
</gene>
<dbReference type="HOGENOM" id="CLU_1407910_0_0_0"/>
<proteinExistence type="predicted"/>
<accession>L0DB03</accession>
<dbReference type="STRING" id="886293.Sinac_1657"/>
<dbReference type="Proteomes" id="UP000010798">
    <property type="component" value="Chromosome"/>
</dbReference>
<evidence type="ECO:0000313" key="1">
    <source>
        <dbReference type="EMBL" id="AGA26035.1"/>
    </source>
</evidence>
<dbReference type="OrthoDB" id="9877132at2"/>
<sequence length="193" mass="21167">MTQHISEFLPRYIVVSFPIRSASESADQTATPATEFCDRRVCLAEAGHVGAGFAPARHFQRPEEAIFDGTPGHAASDPLNREELDAIALETARNYIDWVKFSRQETAGEGQPNDNPGDGFFYRYADPSRALDLTEAPYLDAENPAPLCTFIGPPEIRGADGRILQATQFALEFVSGRHVVHYVGMSKVECHGA</sequence>